<feature type="region of interest" description="Disordered" evidence="1">
    <location>
        <begin position="46"/>
        <end position="70"/>
    </location>
</feature>
<proteinExistence type="predicted"/>
<evidence type="ECO:0000313" key="2">
    <source>
        <dbReference type="EMBL" id="MFG6203493.1"/>
    </source>
</evidence>
<name>A0ABW7D6M1_9PSED</name>
<protein>
    <submittedName>
        <fullName evidence="2">Uncharacterized protein</fullName>
    </submittedName>
</protein>
<keyword evidence="3" id="KW-1185">Reference proteome</keyword>
<sequence length="70" mass="8127">MEISLELNAPMMRERPPVGAMSFFGIRRFFYPGCFSRLVRLHSAQTPKTGRLTDETSRPKRALPEELTWD</sequence>
<reference evidence="2 3" key="1">
    <citation type="submission" date="2024-10" db="EMBL/GenBank/DDBJ databases">
        <title>Whole genome of Pseudomonas sp Strain RB5.</title>
        <authorList>
            <person name="Selami N."/>
        </authorList>
    </citation>
    <scope>NUCLEOTIDE SEQUENCE [LARGE SCALE GENOMIC DNA]</scope>
    <source>
        <strain evidence="2 3">RB5</strain>
    </source>
</reference>
<dbReference type="RefSeq" id="WP_394503373.1">
    <property type="nucleotide sequence ID" value="NZ_JBIEIL010000002.1"/>
</dbReference>
<comment type="caution">
    <text evidence="2">The sequence shown here is derived from an EMBL/GenBank/DDBJ whole genome shotgun (WGS) entry which is preliminary data.</text>
</comment>
<dbReference type="EMBL" id="JBIEIL010000002">
    <property type="protein sequence ID" value="MFG6203493.1"/>
    <property type="molecule type" value="Genomic_DNA"/>
</dbReference>
<accession>A0ABW7D6M1</accession>
<evidence type="ECO:0000313" key="3">
    <source>
        <dbReference type="Proteomes" id="UP001605918"/>
    </source>
</evidence>
<gene>
    <name evidence="2" type="ORF">ACGSLL_03920</name>
</gene>
<dbReference type="Proteomes" id="UP001605918">
    <property type="component" value="Unassembled WGS sequence"/>
</dbReference>
<feature type="compositionally biased region" description="Basic and acidic residues" evidence="1">
    <location>
        <begin position="51"/>
        <end position="64"/>
    </location>
</feature>
<organism evidence="2 3">
    <name type="scientific">Pseudomonas retamae</name>
    <dbReference type="NCBI Taxonomy" id="702110"/>
    <lineage>
        <taxon>Bacteria</taxon>
        <taxon>Pseudomonadati</taxon>
        <taxon>Pseudomonadota</taxon>
        <taxon>Gammaproteobacteria</taxon>
        <taxon>Pseudomonadales</taxon>
        <taxon>Pseudomonadaceae</taxon>
        <taxon>Pseudomonas</taxon>
    </lineage>
</organism>
<evidence type="ECO:0000256" key="1">
    <source>
        <dbReference type="SAM" id="MobiDB-lite"/>
    </source>
</evidence>